<dbReference type="AlphaFoldDB" id="A0A2T2N747"/>
<feature type="compositionally biased region" description="Basic and acidic residues" evidence="1">
    <location>
        <begin position="131"/>
        <end position="145"/>
    </location>
</feature>
<reference evidence="2 3" key="1">
    <citation type="journal article" date="2018" name="Front. Microbiol.">
        <title>Genome-Wide Analysis of Corynespora cassiicola Leaf Fall Disease Putative Effectors.</title>
        <authorList>
            <person name="Lopez D."/>
            <person name="Ribeiro S."/>
            <person name="Label P."/>
            <person name="Fumanal B."/>
            <person name="Venisse J.S."/>
            <person name="Kohler A."/>
            <person name="de Oliveira R.R."/>
            <person name="Labutti K."/>
            <person name="Lipzen A."/>
            <person name="Lail K."/>
            <person name="Bauer D."/>
            <person name="Ohm R.A."/>
            <person name="Barry K.W."/>
            <person name="Spatafora J."/>
            <person name="Grigoriev I.V."/>
            <person name="Martin F.M."/>
            <person name="Pujade-Renaud V."/>
        </authorList>
    </citation>
    <scope>NUCLEOTIDE SEQUENCE [LARGE SCALE GENOMIC DNA]</scope>
    <source>
        <strain evidence="2 3">Philippines</strain>
    </source>
</reference>
<feature type="compositionally biased region" description="Basic and acidic residues" evidence="1">
    <location>
        <begin position="1"/>
        <end position="15"/>
    </location>
</feature>
<keyword evidence="3" id="KW-1185">Reference proteome</keyword>
<proteinExistence type="predicted"/>
<dbReference type="EMBL" id="KZ678145">
    <property type="protein sequence ID" value="PSN61245.1"/>
    <property type="molecule type" value="Genomic_DNA"/>
</dbReference>
<feature type="region of interest" description="Disordered" evidence="1">
    <location>
        <begin position="81"/>
        <end position="177"/>
    </location>
</feature>
<dbReference type="Proteomes" id="UP000240883">
    <property type="component" value="Unassembled WGS sequence"/>
</dbReference>
<organism evidence="2 3">
    <name type="scientific">Corynespora cassiicola Philippines</name>
    <dbReference type="NCBI Taxonomy" id="1448308"/>
    <lineage>
        <taxon>Eukaryota</taxon>
        <taxon>Fungi</taxon>
        <taxon>Dikarya</taxon>
        <taxon>Ascomycota</taxon>
        <taxon>Pezizomycotina</taxon>
        <taxon>Dothideomycetes</taxon>
        <taxon>Pleosporomycetidae</taxon>
        <taxon>Pleosporales</taxon>
        <taxon>Corynesporascaceae</taxon>
        <taxon>Corynespora</taxon>
    </lineage>
</organism>
<accession>A0A2T2N747</accession>
<evidence type="ECO:0000256" key="1">
    <source>
        <dbReference type="SAM" id="MobiDB-lite"/>
    </source>
</evidence>
<feature type="compositionally biased region" description="Basic residues" evidence="1">
    <location>
        <begin position="104"/>
        <end position="113"/>
    </location>
</feature>
<feature type="compositionally biased region" description="Basic residues" evidence="1">
    <location>
        <begin position="162"/>
        <end position="177"/>
    </location>
</feature>
<evidence type="ECO:0000313" key="3">
    <source>
        <dbReference type="Proteomes" id="UP000240883"/>
    </source>
</evidence>
<protein>
    <submittedName>
        <fullName evidence="2">Uncharacterized protein</fullName>
    </submittedName>
</protein>
<evidence type="ECO:0000313" key="2">
    <source>
        <dbReference type="EMBL" id="PSN61245.1"/>
    </source>
</evidence>
<gene>
    <name evidence="2" type="ORF">BS50DRAFT_156956</name>
</gene>
<sequence>MTMFQEGKRCERETSGLEGESSAAVHRTALEGRGKSAEVRRNYWQVADALREASGTAYTSAWSNKNGKEVCVVVITRAGEGGCSSSSSSSRKAIHIPCDQPARRTTHRDRRCMRPILAPRRSFLRSWGAGREQRQHEGRDERQAESEGVVAGGAGAEDGGGRRKNYRRLKKSRTPRR</sequence>
<feature type="region of interest" description="Disordered" evidence="1">
    <location>
        <begin position="1"/>
        <end position="26"/>
    </location>
</feature>
<name>A0A2T2N747_CORCC</name>